<dbReference type="InterPro" id="IPR027417">
    <property type="entry name" value="P-loop_NTPase"/>
</dbReference>
<keyword evidence="3" id="KW-1185">Reference proteome</keyword>
<accession>A0AAN2BIV6</accession>
<evidence type="ECO:0000313" key="2">
    <source>
        <dbReference type="EMBL" id="BCD96289.1"/>
    </source>
</evidence>
<evidence type="ECO:0008006" key="4">
    <source>
        <dbReference type="Google" id="ProtNLM"/>
    </source>
</evidence>
<keyword evidence="1" id="KW-1133">Transmembrane helix</keyword>
<gene>
    <name evidence="2" type="ORF">MARGE09_P0489</name>
</gene>
<name>A0AAN2BIV6_9GAMM</name>
<feature type="transmembrane region" description="Helical" evidence="1">
    <location>
        <begin position="52"/>
        <end position="71"/>
    </location>
</feature>
<dbReference type="Proteomes" id="UP001320119">
    <property type="component" value="Chromosome"/>
</dbReference>
<dbReference type="EMBL" id="AP023086">
    <property type="protein sequence ID" value="BCD96289.1"/>
    <property type="molecule type" value="Genomic_DNA"/>
</dbReference>
<proteinExistence type="predicted"/>
<dbReference type="AlphaFoldDB" id="A0AAN2BIV6"/>
<evidence type="ECO:0000256" key="1">
    <source>
        <dbReference type="SAM" id="Phobius"/>
    </source>
</evidence>
<dbReference type="CDD" id="cd00882">
    <property type="entry name" value="Ras_like_GTPase"/>
    <property type="match status" value="1"/>
</dbReference>
<dbReference type="SUPFAM" id="SSF52540">
    <property type="entry name" value="P-loop containing nucleoside triphosphate hydrolases"/>
    <property type="match status" value="1"/>
</dbReference>
<reference evidence="2 3" key="1">
    <citation type="journal article" date="2022" name="IScience">
        <title>An ultrasensitive nanofiber-based assay for enzymatic hydrolysis and deep-sea microbial degradation of cellulose.</title>
        <authorList>
            <person name="Tsudome M."/>
            <person name="Tachioka M."/>
            <person name="Miyazaki M."/>
            <person name="Uchimura K."/>
            <person name="Tsuda M."/>
            <person name="Takaki Y."/>
            <person name="Deguchi S."/>
        </authorList>
    </citation>
    <scope>NUCLEOTIDE SEQUENCE [LARGE SCALE GENOMIC DNA]</scope>
    <source>
        <strain evidence="2 3">GE09</strain>
    </source>
</reference>
<sequence>MFEKYDINKDRLVLAIFVTIAVMILLILAYQLTTAKVPQIATYIQNWITTPVLTLITLVSFLIALGLKSVLGELYGIKPKTIDSNVQPTTEQNEFIYVVFGTGGAGKTCFIDYLSDREYRDTEITEKPDEKYTFHVSIKGKEFKCSSLDYEGQKPNTLIKKLKELENHKKVTDLFLVLSFYEPKAEIKEKAYKVNKPASEKLKKKNLDNQYIEQLDTFNSTLLELLFNECRSIKKIYIIINQIDLFLDLGKPLAIKNFAINHHRNTINRIGKIVDQTSLVKKDCFEYRYISLKERKEIKKEKNRWEYTKLTLRQDLRAGRGA</sequence>
<dbReference type="KEGG" id="marq:MARGE09_P0489"/>
<keyword evidence="1" id="KW-0812">Transmembrane</keyword>
<keyword evidence="1" id="KW-0472">Membrane</keyword>
<dbReference type="RefSeq" id="WP_236985793.1">
    <property type="nucleotide sequence ID" value="NZ_AP023086.1"/>
</dbReference>
<organism evidence="2 3">
    <name type="scientific">Marinagarivorans cellulosilyticus</name>
    <dbReference type="NCBI Taxonomy" id="2721545"/>
    <lineage>
        <taxon>Bacteria</taxon>
        <taxon>Pseudomonadati</taxon>
        <taxon>Pseudomonadota</taxon>
        <taxon>Gammaproteobacteria</taxon>
        <taxon>Cellvibrionales</taxon>
        <taxon>Cellvibrionaceae</taxon>
        <taxon>Marinagarivorans</taxon>
    </lineage>
</organism>
<evidence type="ECO:0000313" key="3">
    <source>
        <dbReference type="Proteomes" id="UP001320119"/>
    </source>
</evidence>
<feature type="transmembrane region" description="Helical" evidence="1">
    <location>
        <begin position="12"/>
        <end position="32"/>
    </location>
</feature>
<protein>
    <recommendedName>
        <fullName evidence="4">G domain-containing protein</fullName>
    </recommendedName>
</protein>
<dbReference type="Gene3D" id="3.40.50.300">
    <property type="entry name" value="P-loop containing nucleotide triphosphate hydrolases"/>
    <property type="match status" value="1"/>
</dbReference>